<dbReference type="RefSeq" id="WP_035110542.1">
    <property type="nucleotide sequence ID" value="NZ_CAMPWK010000007.1"/>
</dbReference>
<name>A0A133N3B9_FINMA</name>
<proteinExistence type="predicted"/>
<reference evidence="3" key="2">
    <citation type="submission" date="2017-04" db="EMBL/GenBank/DDBJ databases">
        <title>Finegoldia magna isolated from orthopedic joint implant-associated infections.</title>
        <authorList>
            <person name="Bjorklund S."/>
            <person name="Bruggemann H."/>
            <person name="Jensen A."/>
            <person name="Hellmark B."/>
            <person name="Soderquist B."/>
        </authorList>
    </citation>
    <scope>NUCLEOTIDE SEQUENCE [LARGE SCALE GENOMIC DNA]</scope>
    <source>
        <strain evidence="3">08T492</strain>
    </source>
</reference>
<accession>A0A133N3B9</accession>
<gene>
    <name evidence="1" type="ORF">B9N56_01975</name>
    <name evidence="2" type="ORF">FOC70_04105</name>
</gene>
<evidence type="ECO:0000313" key="3">
    <source>
        <dbReference type="Proteomes" id="UP000215361"/>
    </source>
</evidence>
<sequence length="77" mass="9093">MKMKYKVNDIVTLKKGHPCGENKWEILRTGADIKLKCLGCDKIVWLTRLEFNKRIRKIQDKTGKFVSIVHYEPEDDE</sequence>
<dbReference type="AlphaFoldDB" id="A0A133N3B9"/>
<evidence type="ECO:0000313" key="2">
    <source>
        <dbReference type="EMBL" id="QKH79587.1"/>
    </source>
</evidence>
<evidence type="ECO:0000313" key="4">
    <source>
        <dbReference type="Proteomes" id="UP000502899"/>
    </source>
</evidence>
<dbReference type="Proteomes" id="UP000215361">
    <property type="component" value="Unassembled WGS sequence"/>
</dbReference>
<dbReference type="PIRSF" id="PIRSF037263">
    <property type="entry name" value="DUF951_bac"/>
    <property type="match status" value="1"/>
</dbReference>
<dbReference type="PANTHER" id="PTHR38455:SF1">
    <property type="entry name" value="DUF951 DOMAIN-CONTAINING PROTEIN"/>
    <property type="match status" value="1"/>
</dbReference>
<organism evidence="1 3">
    <name type="scientific">Finegoldia magna</name>
    <name type="common">Peptostreptococcus magnus</name>
    <dbReference type="NCBI Taxonomy" id="1260"/>
    <lineage>
        <taxon>Bacteria</taxon>
        <taxon>Bacillati</taxon>
        <taxon>Bacillota</taxon>
        <taxon>Tissierellia</taxon>
        <taxon>Tissierellales</taxon>
        <taxon>Peptoniphilaceae</taxon>
        <taxon>Finegoldia</taxon>
    </lineage>
</organism>
<reference evidence="1" key="1">
    <citation type="journal article" date="2017" name="J. Clin. Microbiol.">
        <title>Finegoldia magna Isolated from Orthopedic Joint Implant-Associated Infections.</title>
        <authorList>
            <person name="Soderquist B."/>
            <person name="Bjorklund S."/>
            <person name="Hellmark B."/>
            <person name="Jensen A."/>
            <person name="Bruggemann H."/>
        </authorList>
    </citation>
    <scope>NUCLEOTIDE SEQUENCE</scope>
    <source>
        <strain evidence="1">08T492</strain>
    </source>
</reference>
<dbReference type="EMBL" id="NDYI01000006">
    <property type="protein sequence ID" value="OXZ39141.1"/>
    <property type="molecule type" value="Genomic_DNA"/>
</dbReference>
<dbReference type="PANTHER" id="PTHR38455">
    <property type="entry name" value="HYPOTHETICAL CYTOSOLIC PROTEIN"/>
    <property type="match status" value="1"/>
</dbReference>
<dbReference type="Pfam" id="PF06107">
    <property type="entry name" value="DUF951"/>
    <property type="match status" value="1"/>
</dbReference>
<evidence type="ECO:0000313" key="1">
    <source>
        <dbReference type="EMBL" id="OXZ39141.1"/>
    </source>
</evidence>
<dbReference type="EMBL" id="CP054000">
    <property type="protein sequence ID" value="QKH79587.1"/>
    <property type="molecule type" value="Genomic_DNA"/>
</dbReference>
<dbReference type="InterPro" id="IPR009296">
    <property type="entry name" value="DUF951"/>
</dbReference>
<protein>
    <submittedName>
        <fullName evidence="2">DUF951 domain-containing protein</fullName>
    </submittedName>
</protein>
<reference evidence="2 4" key="3">
    <citation type="submission" date="2020-05" db="EMBL/GenBank/DDBJ databases">
        <title>FDA dAtabase for Regulatory Grade micrObial Sequences (FDA-ARGOS): Supporting development and validation of Infectious Disease Dx tests.</title>
        <authorList>
            <person name="Pederson C."/>
            <person name="Tallon L."/>
            <person name="Sadzewicz L."/>
            <person name="Zhao X."/>
            <person name="Vavikolanu K."/>
            <person name="Mehta A."/>
            <person name="Aluvathingal J."/>
            <person name="Nadendla S."/>
            <person name="Myers T."/>
            <person name="Yan Y."/>
            <person name="Sichtig H."/>
        </authorList>
    </citation>
    <scope>NUCLEOTIDE SEQUENCE [LARGE SCALE GENOMIC DNA]</scope>
    <source>
        <strain evidence="2 4">FDAARGOS_764</strain>
    </source>
</reference>
<dbReference type="Proteomes" id="UP000502899">
    <property type="component" value="Chromosome"/>
</dbReference>